<keyword evidence="2" id="KW-1185">Reference proteome</keyword>
<dbReference type="RefSeq" id="WP_231949258.1">
    <property type="nucleotide sequence ID" value="NZ_BDDW01000038.1"/>
</dbReference>
<accession>A0ABT9TQ91</accession>
<dbReference type="EMBL" id="JAUSSW010000009">
    <property type="protein sequence ID" value="MDQ0103394.1"/>
    <property type="molecule type" value="Genomic_DNA"/>
</dbReference>
<dbReference type="InterPro" id="IPR013783">
    <property type="entry name" value="Ig-like_fold"/>
</dbReference>
<evidence type="ECO:0000313" key="1">
    <source>
        <dbReference type="EMBL" id="MDQ0103394.1"/>
    </source>
</evidence>
<comment type="caution">
    <text evidence="1">The sequence shown here is derived from an EMBL/GenBank/DDBJ whole genome shotgun (WGS) entry which is preliminary data.</text>
</comment>
<organism evidence="1 2">
    <name type="scientific">Paenarthrobacter nicotinovorans</name>
    <name type="common">Arthrobacter nicotinovorans</name>
    <dbReference type="NCBI Taxonomy" id="29320"/>
    <lineage>
        <taxon>Bacteria</taxon>
        <taxon>Bacillati</taxon>
        <taxon>Actinomycetota</taxon>
        <taxon>Actinomycetes</taxon>
        <taxon>Micrococcales</taxon>
        <taxon>Micrococcaceae</taxon>
        <taxon>Paenarthrobacter</taxon>
    </lineage>
</organism>
<dbReference type="Proteomes" id="UP001244563">
    <property type="component" value="Unassembled WGS sequence"/>
</dbReference>
<name>A0ABT9TQ91_PAENI</name>
<reference evidence="1 2" key="1">
    <citation type="submission" date="2023-07" db="EMBL/GenBank/DDBJ databases">
        <title>Sorghum-associated microbial communities from plants grown in Nebraska, USA.</title>
        <authorList>
            <person name="Schachtman D."/>
        </authorList>
    </citation>
    <scope>NUCLEOTIDE SEQUENCE [LARGE SCALE GENOMIC DNA]</scope>
    <source>
        <strain evidence="1 2">CC523</strain>
    </source>
</reference>
<proteinExistence type="predicted"/>
<dbReference type="PROSITE" id="PS51257">
    <property type="entry name" value="PROKAR_LIPOPROTEIN"/>
    <property type="match status" value="1"/>
</dbReference>
<dbReference type="Gene3D" id="2.60.40.10">
    <property type="entry name" value="Immunoglobulins"/>
    <property type="match status" value="2"/>
</dbReference>
<evidence type="ECO:0000313" key="2">
    <source>
        <dbReference type="Proteomes" id="UP001244563"/>
    </source>
</evidence>
<gene>
    <name evidence="1" type="ORF">J2T10_003059</name>
</gene>
<sequence>MSQDRQASSISMGRWNRIMVIALGILLLSCAGPAASAFWGSVSSGFGAAKADSVAQGAKPGTSVSGTTVTVNWTASTTAGGRPVTGYSIARYSSAAGGTRVAATGTCQGPVAGLSCAEANVPAGTWYYTVTPLLSLWQGTESIRSTGTTPVTDTTAPNAPVVNAPAVVNAALADKVPVSGTAEANSSLVLTVTGAGAQPVTQSMVVDSAGNWTALPVDVRNFTDGTISYSAKATDAAGNTSVAGTATSSKDATAPTVTNVQLGNGGVANKLDKGDTVIVTFSESLKASTICNTWTSNTATQTLGGNGVVTVNVSAGNVLTVTSSACTVNLGSLAMTGAYAGSAMSFGGNGSNASSLTWNPGTGARTLTITLGGASGTANTSVAAAAATLTASPTLTDIAGNPLNPVTFTNAAPGGF</sequence>
<protein>
    <submittedName>
        <fullName evidence="1">Aspartate 1-decarboxylase</fullName>
    </submittedName>
</protein>